<dbReference type="RefSeq" id="XP_053026784.1">
    <property type="nucleotide sequence ID" value="XM_053162794.1"/>
</dbReference>
<protein>
    <submittedName>
        <fullName evidence="2">Uncharacterized protein</fullName>
    </submittedName>
</protein>
<feature type="compositionally biased region" description="Pro residues" evidence="1">
    <location>
        <begin position="42"/>
        <end position="60"/>
    </location>
</feature>
<organism evidence="2 3">
    <name type="scientific">Puccinia triticina</name>
    <dbReference type="NCBI Taxonomy" id="208348"/>
    <lineage>
        <taxon>Eukaryota</taxon>
        <taxon>Fungi</taxon>
        <taxon>Dikarya</taxon>
        <taxon>Basidiomycota</taxon>
        <taxon>Pucciniomycotina</taxon>
        <taxon>Pucciniomycetes</taxon>
        <taxon>Pucciniales</taxon>
        <taxon>Pucciniaceae</taxon>
        <taxon>Puccinia</taxon>
    </lineage>
</organism>
<evidence type="ECO:0000313" key="2">
    <source>
        <dbReference type="EMBL" id="WAQ91229.1"/>
    </source>
</evidence>
<dbReference type="EMBL" id="CP110434">
    <property type="protein sequence ID" value="WAQ91229.1"/>
    <property type="molecule type" value="Genomic_DNA"/>
</dbReference>
<feature type="compositionally biased region" description="Low complexity" evidence="1">
    <location>
        <begin position="111"/>
        <end position="123"/>
    </location>
</feature>
<sequence length="154" mass="15830">MVLLATLSAPLAQPIPPPAVAPPAPLSAMLVQTRLAPQMAPRLPPWPAVGPSRTPRPPPAYSSQPVGPRPLEVGSSLPRALRPRAELSLHASSPTRPQRRPPLAAQSNIESATGPPVASGSGSPPSPREELPSPSQPVDPEGSPAQPMGPSPEI</sequence>
<reference evidence="2" key="1">
    <citation type="submission" date="2022-10" db="EMBL/GenBank/DDBJ databases">
        <title>Puccinia triticina Genome sequencing and assembly.</title>
        <authorList>
            <person name="Li C."/>
        </authorList>
    </citation>
    <scope>NUCLEOTIDE SEQUENCE</scope>
    <source>
        <strain evidence="2">Pt15</strain>
    </source>
</reference>
<dbReference type="GeneID" id="77803689"/>
<feature type="region of interest" description="Disordered" evidence="1">
    <location>
        <begin position="40"/>
        <end position="154"/>
    </location>
</feature>
<keyword evidence="3" id="KW-1185">Reference proteome</keyword>
<proteinExistence type="predicted"/>
<evidence type="ECO:0000256" key="1">
    <source>
        <dbReference type="SAM" id="MobiDB-lite"/>
    </source>
</evidence>
<dbReference type="Proteomes" id="UP001164743">
    <property type="component" value="Chromosome 14A"/>
</dbReference>
<name>A0ABY7D0Y6_9BASI</name>
<evidence type="ECO:0000313" key="3">
    <source>
        <dbReference type="Proteomes" id="UP001164743"/>
    </source>
</evidence>
<accession>A0ABY7D0Y6</accession>
<gene>
    <name evidence="2" type="ORF">PtA15_14A111</name>
</gene>